<dbReference type="SUPFAM" id="SSF51735">
    <property type="entry name" value="NAD(P)-binding Rossmann-fold domains"/>
    <property type="match status" value="1"/>
</dbReference>
<evidence type="ECO:0000313" key="4">
    <source>
        <dbReference type="Proteomes" id="UP000238196"/>
    </source>
</evidence>
<evidence type="ECO:0000256" key="1">
    <source>
        <dbReference type="ARBA" id="ARBA00023002"/>
    </source>
</evidence>
<gene>
    <name evidence="3" type="ORF">C4K68_16425</name>
</gene>
<proteinExistence type="predicted"/>
<dbReference type="InterPro" id="IPR011032">
    <property type="entry name" value="GroES-like_sf"/>
</dbReference>
<dbReference type="SUPFAM" id="SSF50129">
    <property type="entry name" value="GroES-like"/>
    <property type="match status" value="1"/>
</dbReference>
<reference evidence="3 4" key="1">
    <citation type="submission" date="2018-02" db="EMBL/GenBank/DDBJ databases">
        <title>novel marine gammaproteobacteria from coastal saline agro ecosystem.</title>
        <authorList>
            <person name="Krishnan R."/>
            <person name="Ramesh Kumar N."/>
        </authorList>
    </citation>
    <scope>NUCLEOTIDE SEQUENCE [LARGE SCALE GENOMIC DNA]</scope>
    <source>
        <strain evidence="3 4">228</strain>
    </source>
</reference>
<dbReference type="EMBL" id="PRLP01000055">
    <property type="protein sequence ID" value="PPC76222.1"/>
    <property type="molecule type" value="Genomic_DNA"/>
</dbReference>
<evidence type="ECO:0000313" key="3">
    <source>
        <dbReference type="EMBL" id="PPC76222.1"/>
    </source>
</evidence>
<dbReference type="InterPro" id="IPR013154">
    <property type="entry name" value="ADH-like_N"/>
</dbReference>
<dbReference type="InterPro" id="IPR020843">
    <property type="entry name" value="ER"/>
</dbReference>
<dbReference type="Gene3D" id="3.90.180.10">
    <property type="entry name" value="Medium-chain alcohol dehydrogenases, catalytic domain"/>
    <property type="match status" value="1"/>
</dbReference>
<dbReference type="GO" id="GO:0016491">
    <property type="term" value="F:oxidoreductase activity"/>
    <property type="evidence" value="ECO:0007669"/>
    <property type="project" value="UniProtKB-KW"/>
</dbReference>
<dbReference type="InterPro" id="IPR036291">
    <property type="entry name" value="NAD(P)-bd_dom_sf"/>
</dbReference>
<dbReference type="Pfam" id="PF13602">
    <property type="entry name" value="ADH_zinc_N_2"/>
    <property type="match status" value="1"/>
</dbReference>
<feature type="domain" description="Enoyl reductase (ER)" evidence="2">
    <location>
        <begin position="10"/>
        <end position="310"/>
    </location>
</feature>
<dbReference type="Proteomes" id="UP000238196">
    <property type="component" value="Unassembled WGS sequence"/>
</dbReference>
<organism evidence="3 4">
    <name type="scientific">Proteobacteria bacterium 228</name>
    <dbReference type="NCBI Taxonomy" id="2083153"/>
    <lineage>
        <taxon>Bacteria</taxon>
        <taxon>Pseudomonadati</taxon>
        <taxon>Pseudomonadota</taxon>
    </lineage>
</organism>
<dbReference type="AlphaFoldDB" id="A0A2S5KND0"/>
<dbReference type="InterPro" id="IPR002364">
    <property type="entry name" value="Quin_OxRdtase/zeta-crystal_CS"/>
</dbReference>
<dbReference type="Gene3D" id="3.40.50.720">
    <property type="entry name" value="NAD(P)-binding Rossmann-like Domain"/>
    <property type="match status" value="1"/>
</dbReference>
<dbReference type="OrthoDB" id="9787435at2"/>
<comment type="caution">
    <text evidence="3">The sequence shown here is derived from an EMBL/GenBank/DDBJ whole genome shotgun (WGS) entry which is preliminary data.</text>
</comment>
<dbReference type="Pfam" id="PF08240">
    <property type="entry name" value="ADH_N"/>
    <property type="match status" value="1"/>
</dbReference>
<dbReference type="PANTHER" id="PTHR11695">
    <property type="entry name" value="ALCOHOL DEHYDROGENASE RELATED"/>
    <property type="match status" value="1"/>
</dbReference>
<name>A0A2S5KND0_9PROT</name>
<dbReference type="GO" id="GO:0008270">
    <property type="term" value="F:zinc ion binding"/>
    <property type="evidence" value="ECO:0007669"/>
    <property type="project" value="InterPro"/>
</dbReference>
<dbReference type="InterPro" id="IPR050700">
    <property type="entry name" value="YIM1/Zinc_Alcohol_DH_Fams"/>
</dbReference>
<protein>
    <submittedName>
        <fullName evidence="3">NADP-dependent oxidoreductase</fullName>
    </submittedName>
</protein>
<sequence>MKAIQIHAFGGADVLQIDELPSPLLEADHVIVRSQAAGVNPIDWKTREGGGVASLSNGLPLILGWEMAGVVESASSEVTIFQPGDEVMGLLNFPQPGRCYAEEVSANAAHLVHKPDNISFTEAAALPLAGLTAWQALHDYAHLRAGQRVLILAAAGGVGHLAVQFAKQAGAEVIAVASERNHDYLRQLGADACIDYWKVELQDAIRDVDIVLDGVGGSSGVKALAVLKRDGVLVTLPSKTAEEVVEAASQHGYRATGMRVFPSADQLQGIADLVEAGKVRVEVSATFPFQQVREAHQLSASGRVRGKIVLTF</sequence>
<dbReference type="CDD" id="cd05289">
    <property type="entry name" value="MDR_like_2"/>
    <property type="match status" value="1"/>
</dbReference>
<keyword evidence="1" id="KW-0560">Oxidoreductase</keyword>
<dbReference type="PANTHER" id="PTHR11695:SF294">
    <property type="entry name" value="RETICULON-4-INTERACTING PROTEIN 1, MITOCHONDRIAL"/>
    <property type="match status" value="1"/>
</dbReference>
<dbReference type="PROSITE" id="PS01162">
    <property type="entry name" value="QOR_ZETA_CRYSTAL"/>
    <property type="match status" value="1"/>
</dbReference>
<dbReference type="SMART" id="SM00829">
    <property type="entry name" value="PKS_ER"/>
    <property type="match status" value="1"/>
</dbReference>
<evidence type="ECO:0000259" key="2">
    <source>
        <dbReference type="SMART" id="SM00829"/>
    </source>
</evidence>
<accession>A0A2S5KND0</accession>